<evidence type="ECO:0000256" key="1">
    <source>
        <dbReference type="ARBA" id="ARBA00004651"/>
    </source>
</evidence>
<evidence type="ECO:0000256" key="3">
    <source>
        <dbReference type="ARBA" id="ARBA00022676"/>
    </source>
</evidence>
<feature type="transmembrane region" description="Helical" evidence="8">
    <location>
        <begin position="306"/>
        <end position="328"/>
    </location>
</feature>
<reference evidence="10 11" key="1">
    <citation type="submission" date="2019-01" db="EMBL/GenBank/DDBJ databases">
        <title>Ktedonosporobacter rubrisoli SCAWS-G2.</title>
        <authorList>
            <person name="Huang Y."/>
            <person name="Yan B."/>
        </authorList>
    </citation>
    <scope>NUCLEOTIDE SEQUENCE [LARGE SCALE GENOMIC DNA]</scope>
    <source>
        <strain evidence="10 11">SCAWS-G2</strain>
    </source>
</reference>
<keyword evidence="11" id="KW-1185">Reference proteome</keyword>
<keyword evidence="5 8" id="KW-0812">Transmembrane</keyword>
<dbReference type="AlphaFoldDB" id="A0A4P6K0S8"/>
<feature type="transmembrane region" description="Helical" evidence="8">
    <location>
        <begin position="46"/>
        <end position="68"/>
    </location>
</feature>
<keyword evidence="6 8" id="KW-1133">Transmembrane helix</keyword>
<dbReference type="PANTHER" id="PTHR33908:SF11">
    <property type="entry name" value="MEMBRANE PROTEIN"/>
    <property type="match status" value="1"/>
</dbReference>
<evidence type="ECO:0000259" key="9">
    <source>
        <dbReference type="Pfam" id="PF13231"/>
    </source>
</evidence>
<dbReference type="GO" id="GO:0016763">
    <property type="term" value="F:pentosyltransferase activity"/>
    <property type="evidence" value="ECO:0007669"/>
    <property type="project" value="TreeGrafter"/>
</dbReference>
<dbReference type="EMBL" id="CP035758">
    <property type="protein sequence ID" value="QBD81402.1"/>
    <property type="molecule type" value="Genomic_DNA"/>
</dbReference>
<dbReference type="OrthoDB" id="142609at2"/>
<evidence type="ECO:0000256" key="8">
    <source>
        <dbReference type="SAM" id="Phobius"/>
    </source>
</evidence>
<protein>
    <recommendedName>
        <fullName evidence="9">Glycosyltransferase RgtA/B/C/D-like domain-containing protein</fullName>
    </recommendedName>
</protein>
<evidence type="ECO:0000256" key="5">
    <source>
        <dbReference type="ARBA" id="ARBA00022692"/>
    </source>
</evidence>
<dbReference type="RefSeq" id="WP_129892463.1">
    <property type="nucleotide sequence ID" value="NZ_CP035758.1"/>
</dbReference>
<dbReference type="PANTHER" id="PTHR33908">
    <property type="entry name" value="MANNOSYLTRANSFERASE YKCB-RELATED"/>
    <property type="match status" value="1"/>
</dbReference>
<feature type="transmembrane region" description="Helical" evidence="8">
    <location>
        <begin position="211"/>
        <end position="243"/>
    </location>
</feature>
<feature type="transmembrane region" description="Helical" evidence="8">
    <location>
        <begin position="255"/>
        <end position="277"/>
    </location>
</feature>
<evidence type="ECO:0000256" key="7">
    <source>
        <dbReference type="ARBA" id="ARBA00023136"/>
    </source>
</evidence>
<gene>
    <name evidence="10" type="ORF">EPA93_37690</name>
</gene>
<feature type="transmembrane region" description="Helical" evidence="8">
    <location>
        <begin position="353"/>
        <end position="375"/>
    </location>
</feature>
<dbReference type="GO" id="GO:0009103">
    <property type="term" value="P:lipopolysaccharide biosynthetic process"/>
    <property type="evidence" value="ECO:0007669"/>
    <property type="project" value="UniProtKB-ARBA"/>
</dbReference>
<proteinExistence type="predicted"/>
<evidence type="ECO:0000313" key="11">
    <source>
        <dbReference type="Proteomes" id="UP000290365"/>
    </source>
</evidence>
<feature type="transmembrane region" description="Helical" evidence="8">
    <location>
        <begin position="128"/>
        <end position="146"/>
    </location>
</feature>
<keyword evidence="3" id="KW-0328">Glycosyltransferase</keyword>
<keyword evidence="7 8" id="KW-0472">Membrane</keyword>
<keyword evidence="2" id="KW-1003">Cell membrane</keyword>
<dbReference type="InterPro" id="IPR050297">
    <property type="entry name" value="LipidA_mod_glycosyltrf_83"/>
</dbReference>
<feature type="transmembrane region" description="Helical" evidence="8">
    <location>
        <begin position="387"/>
        <end position="406"/>
    </location>
</feature>
<dbReference type="Pfam" id="PF13231">
    <property type="entry name" value="PMT_2"/>
    <property type="match status" value="1"/>
</dbReference>
<comment type="subcellular location">
    <subcellularLocation>
        <location evidence="1">Cell membrane</location>
        <topology evidence="1">Multi-pass membrane protein</topology>
    </subcellularLocation>
</comment>
<dbReference type="InterPro" id="IPR038731">
    <property type="entry name" value="RgtA/B/C-like"/>
</dbReference>
<name>A0A4P6K0S8_KTERU</name>
<feature type="domain" description="Glycosyltransferase RgtA/B/C/D-like" evidence="9">
    <location>
        <begin position="123"/>
        <end position="269"/>
    </location>
</feature>
<dbReference type="KEGG" id="kbs:EPA93_37690"/>
<accession>A0A4P6K0S8</accession>
<evidence type="ECO:0000256" key="6">
    <source>
        <dbReference type="ARBA" id="ARBA00022989"/>
    </source>
</evidence>
<feature type="transmembrane region" description="Helical" evidence="8">
    <location>
        <begin position="180"/>
        <end position="199"/>
    </location>
</feature>
<evidence type="ECO:0000256" key="2">
    <source>
        <dbReference type="ARBA" id="ARBA00022475"/>
    </source>
</evidence>
<evidence type="ECO:0000256" key="4">
    <source>
        <dbReference type="ARBA" id="ARBA00022679"/>
    </source>
</evidence>
<sequence length="577" mass="64772">MDRSTYKSNAQDDLHPHRNKIDSAESAVSLATHSAKSTRQTQRATLSLPFQALIGIVFCALALALNLYRLGEPSIWFDEAFSVELAHQPLPLLWHIIFGVEPNMELYYLFLHFWLNCTTAFGFNPTEIVVRLPSAIFAMLSTGVVFCLGRRFISPTAGIVAACLYLLNDLQLVYAQQARSYSMQLLLICLAWFALFAALSSPTHAWRWWLVFALAMVLAVYAHLFSLFILLAQVIAIAGLLLLPGQWRRAARKQLLACVISLVVAGILLVPMLLMILQGSRTSWLTVPNFHDLFHLFTTISGDNKLYLLSLGACCALGVLVVLATYGLQHRLSARHATFDNPLLREDVERCQAFLPITWSLLCWLLVPMVVSYVLSHGSMRVFSSRYLVTIVPALMLLVSLGVVIWRWRTVKILLTLDLVVLALSTVPLYYQSAQVEDWNSTTHWLEQQYQPADGLVCYDNTMQEDAQQGCQISVEYYLHAYPSQAHFTADMPGAFSWENFGSTAPGEGADAAVDPKVLGAYGAKHERLFFIVGRVRDDEAATKAQIAQQWLDNHYTFLDQIITRTVTIRLYATDVK</sequence>
<organism evidence="10 11">
    <name type="scientific">Ktedonosporobacter rubrisoli</name>
    <dbReference type="NCBI Taxonomy" id="2509675"/>
    <lineage>
        <taxon>Bacteria</taxon>
        <taxon>Bacillati</taxon>
        <taxon>Chloroflexota</taxon>
        <taxon>Ktedonobacteria</taxon>
        <taxon>Ktedonobacterales</taxon>
        <taxon>Ktedonosporobacteraceae</taxon>
        <taxon>Ktedonosporobacter</taxon>
    </lineage>
</organism>
<keyword evidence="4" id="KW-0808">Transferase</keyword>
<evidence type="ECO:0000313" key="10">
    <source>
        <dbReference type="EMBL" id="QBD81402.1"/>
    </source>
</evidence>
<dbReference type="GO" id="GO:0005886">
    <property type="term" value="C:plasma membrane"/>
    <property type="evidence" value="ECO:0007669"/>
    <property type="project" value="UniProtKB-SubCell"/>
</dbReference>
<feature type="transmembrane region" description="Helical" evidence="8">
    <location>
        <begin position="152"/>
        <end position="168"/>
    </location>
</feature>
<dbReference type="Proteomes" id="UP000290365">
    <property type="component" value="Chromosome"/>
</dbReference>